<organism evidence="1 2">
    <name type="scientific">Henningerozyma blattae (strain ATCC 34711 / CBS 6284 / DSM 70876 / NBRC 10599 / NRRL Y-10934 / UCD 77-7)</name>
    <name type="common">Yeast</name>
    <name type="synonym">Tetrapisispora blattae</name>
    <dbReference type="NCBI Taxonomy" id="1071380"/>
    <lineage>
        <taxon>Eukaryota</taxon>
        <taxon>Fungi</taxon>
        <taxon>Dikarya</taxon>
        <taxon>Ascomycota</taxon>
        <taxon>Saccharomycotina</taxon>
        <taxon>Saccharomycetes</taxon>
        <taxon>Saccharomycetales</taxon>
        <taxon>Saccharomycetaceae</taxon>
        <taxon>Henningerozyma</taxon>
    </lineage>
</organism>
<gene>
    <name evidence="1" type="primary">TBLA0A04900</name>
    <name evidence="1" type="ORF">TBLA_0A04900</name>
</gene>
<name>I2GVY1_HENB6</name>
<reference evidence="1 2" key="1">
    <citation type="journal article" date="2011" name="Proc. Natl. Acad. Sci. U.S.A.">
        <title>Evolutionary erosion of yeast sex chromosomes by mating-type switching accidents.</title>
        <authorList>
            <person name="Gordon J.L."/>
            <person name="Armisen D."/>
            <person name="Proux-Wera E."/>
            <person name="Oheigeartaigh S.S."/>
            <person name="Byrne K.P."/>
            <person name="Wolfe K.H."/>
        </authorList>
    </citation>
    <scope>NUCLEOTIDE SEQUENCE [LARGE SCALE GENOMIC DNA]</scope>
    <source>
        <strain evidence="2">ATCC 34711 / CBS 6284 / DSM 70876 / NBRC 10599 / NRRL Y-10934 / UCD 77-7</strain>
    </source>
</reference>
<dbReference type="EMBL" id="HE806316">
    <property type="protein sequence ID" value="CCH58283.1"/>
    <property type="molecule type" value="Genomic_DNA"/>
</dbReference>
<dbReference type="Proteomes" id="UP000002866">
    <property type="component" value="Chromosome 1"/>
</dbReference>
<evidence type="ECO:0000313" key="1">
    <source>
        <dbReference type="EMBL" id="CCH58283.1"/>
    </source>
</evidence>
<dbReference type="InParanoid" id="I2GVY1"/>
<dbReference type="HOGENOM" id="CLU_102659_0_0_1"/>
<evidence type="ECO:0000313" key="2">
    <source>
        <dbReference type="Proteomes" id="UP000002866"/>
    </source>
</evidence>
<dbReference type="GeneID" id="14493423"/>
<protein>
    <submittedName>
        <fullName evidence="1">Uncharacterized protein</fullName>
    </submittedName>
</protein>
<dbReference type="AlphaFoldDB" id="I2GVY1"/>
<sequence length="163" mass="18402">MDPTNNSMKVFDEEFNKLIGDCGIDWIQEEFSCLEDTITEEIPVVGPISMCDDNFSELSFDNTERDLCKDSYEITGDLEDSNDIDKSFKMDTSLLNDNCADITIDTLNITTESLSEDKNEQKEDAMQKPTSALSIQSQNCFINEMVSSNISHSDAFFIFNVLV</sequence>
<dbReference type="KEGG" id="tbl:TBLA_0A04900"/>
<proteinExistence type="predicted"/>
<accession>I2GVY1</accession>
<dbReference type="RefSeq" id="XP_004177802.1">
    <property type="nucleotide sequence ID" value="XM_004177754.1"/>
</dbReference>
<keyword evidence="2" id="KW-1185">Reference proteome</keyword>